<feature type="compositionally biased region" description="Basic residues" evidence="1">
    <location>
        <begin position="1"/>
        <end position="10"/>
    </location>
</feature>
<evidence type="ECO:0000256" key="1">
    <source>
        <dbReference type="SAM" id="MobiDB-lite"/>
    </source>
</evidence>
<dbReference type="EMBL" id="QKWP01000157">
    <property type="protein sequence ID" value="RIB25908.1"/>
    <property type="molecule type" value="Genomic_DNA"/>
</dbReference>
<keyword evidence="2" id="KW-0812">Transmembrane</keyword>
<accession>A0A397VVE0</accession>
<feature type="transmembrane region" description="Helical" evidence="2">
    <location>
        <begin position="44"/>
        <end position="69"/>
    </location>
</feature>
<gene>
    <name evidence="3" type="ORF">C2G38_383331</name>
</gene>
<feature type="transmembrane region" description="Helical" evidence="2">
    <location>
        <begin position="103"/>
        <end position="121"/>
    </location>
</feature>
<protein>
    <submittedName>
        <fullName evidence="3">Uncharacterized protein</fullName>
    </submittedName>
</protein>
<evidence type="ECO:0000256" key="2">
    <source>
        <dbReference type="SAM" id="Phobius"/>
    </source>
</evidence>
<name>A0A397VVE0_9GLOM</name>
<evidence type="ECO:0000313" key="3">
    <source>
        <dbReference type="EMBL" id="RIB25908.1"/>
    </source>
</evidence>
<dbReference type="AlphaFoldDB" id="A0A397VVE0"/>
<reference evidence="3 4" key="1">
    <citation type="submission" date="2018-06" db="EMBL/GenBank/DDBJ databases">
        <title>Comparative genomics reveals the genomic features of Rhizophagus irregularis, R. cerebriforme, R. diaphanum and Gigaspora rosea, and their symbiotic lifestyle signature.</title>
        <authorList>
            <person name="Morin E."/>
            <person name="San Clemente H."/>
            <person name="Chen E.C.H."/>
            <person name="De La Providencia I."/>
            <person name="Hainaut M."/>
            <person name="Kuo A."/>
            <person name="Kohler A."/>
            <person name="Murat C."/>
            <person name="Tang N."/>
            <person name="Roy S."/>
            <person name="Loubradou J."/>
            <person name="Henrissat B."/>
            <person name="Grigoriev I.V."/>
            <person name="Corradi N."/>
            <person name="Roux C."/>
            <person name="Martin F.M."/>
        </authorList>
    </citation>
    <scope>NUCLEOTIDE SEQUENCE [LARGE SCALE GENOMIC DNA]</scope>
    <source>
        <strain evidence="3 4">DAOM 194757</strain>
    </source>
</reference>
<organism evidence="3 4">
    <name type="scientific">Gigaspora rosea</name>
    <dbReference type="NCBI Taxonomy" id="44941"/>
    <lineage>
        <taxon>Eukaryota</taxon>
        <taxon>Fungi</taxon>
        <taxon>Fungi incertae sedis</taxon>
        <taxon>Mucoromycota</taxon>
        <taxon>Glomeromycotina</taxon>
        <taxon>Glomeromycetes</taxon>
        <taxon>Diversisporales</taxon>
        <taxon>Gigasporaceae</taxon>
        <taxon>Gigaspora</taxon>
    </lineage>
</organism>
<evidence type="ECO:0000313" key="4">
    <source>
        <dbReference type="Proteomes" id="UP000266673"/>
    </source>
</evidence>
<keyword evidence="4" id="KW-1185">Reference proteome</keyword>
<dbReference type="Proteomes" id="UP000266673">
    <property type="component" value="Unassembled WGS sequence"/>
</dbReference>
<keyword evidence="2" id="KW-1133">Transmembrane helix</keyword>
<proteinExistence type="predicted"/>
<sequence>MIGWCRRRKSGSTSRVRQPPTPKTTTPNLTIYSMSRGGKIWQGLILLFFFPRPWGLLFGGLCFVVFHYVGLGLGHFFGSRDDELAAASSDGIVTNNGLDELDGLDWFGFGLLLLLMLSKGLKVY</sequence>
<feature type="region of interest" description="Disordered" evidence="1">
    <location>
        <begin position="1"/>
        <end position="24"/>
    </location>
</feature>
<comment type="caution">
    <text evidence="3">The sequence shown here is derived from an EMBL/GenBank/DDBJ whole genome shotgun (WGS) entry which is preliminary data.</text>
</comment>
<keyword evidence="2" id="KW-0472">Membrane</keyword>